<evidence type="ECO:0000313" key="3">
    <source>
        <dbReference type="EMBL" id="OAM97462.1"/>
    </source>
</evidence>
<name>A0A178J5T0_9VIBR</name>
<dbReference type="RefSeq" id="WP_069668658.1">
    <property type="nucleotide sequence ID" value="NZ_JAPFIM010000015.1"/>
</dbReference>
<evidence type="ECO:0000256" key="1">
    <source>
        <dbReference type="SAM" id="Phobius"/>
    </source>
</evidence>
<evidence type="ECO:0000313" key="5">
    <source>
        <dbReference type="Proteomes" id="UP001150001"/>
    </source>
</evidence>
<dbReference type="EMBL" id="LUAX01000007">
    <property type="protein sequence ID" value="OAM97462.1"/>
    <property type="molecule type" value="Genomic_DNA"/>
</dbReference>
<comment type="caution">
    <text evidence="3">The sequence shown here is derived from an EMBL/GenBank/DDBJ whole genome shotgun (WGS) entry which is preliminary data.</text>
</comment>
<keyword evidence="1" id="KW-0812">Transmembrane</keyword>
<dbReference type="Pfam" id="PF16964">
    <property type="entry name" value="TadF"/>
    <property type="match status" value="1"/>
</dbReference>
<dbReference type="GeneID" id="78077637"/>
<keyword evidence="1" id="KW-1133">Transmembrane helix</keyword>
<evidence type="ECO:0000313" key="4">
    <source>
        <dbReference type="Proteomes" id="UP000094761"/>
    </source>
</evidence>
<dbReference type="AlphaFoldDB" id="A0A178J5T0"/>
<reference evidence="3 4" key="1">
    <citation type="submission" date="2016-03" db="EMBL/GenBank/DDBJ databases">
        <title>Draft genome sequence of the Vibrio tubiashii subs. europaeus.</title>
        <authorList>
            <person name="Spinard E."/>
            <person name="Dubert J."/>
            <person name="Nelson D.R."/>
            <person name="Barja J.L."/>
        </authorList>
    </citation>
    <scope>NUCLEOTIDE SEQUENCE [LARGE SCALE GENOMIC DNA]</scope>
    <source>
        <strain evidence="4">PP-638</strain>
        <strain evidence="3">PP2-638</strain>
    </source>
</reference>
<dbReference type="Proteomes" id="UP001150001">
    <property type="component" value="Unassembled WGS sequence"/>
</dbReference>
<sequence length="175" mass="19398">MLKTKSSQTGVFAIELAFILVAMSASLYFCFDLGYQQMSKSKLERVSYSLVSLLKERSLFYAGNPNSTGEEAKELRNLGSRLLGVPKDKLSVVIERRTGQNQRRTTTEKYGSIACMSASALDEKFDIPLEKSGKYAPVYQVTLCQSVPAWFEKAVGSTNPPQERVLAAYSAFLGR</sequence>
<gene>
    <name evidence="2" type="primary">tadF</name>
    <name evidence="3" type="ORF">AZ468_18100</name>
    <name evidence="2" type="ORF">OPW20_07335</name>
</gene>
<keyword evidence="5" id="KW-1185">Reference proteome</keyword>
<reference evidence="2" key="2">
    <citation type="submission" date="2022-11" db="EMBL/GenBank/DDBJ databases">
        <title>Role of the vibriolysin VemA secreted by the emergent pathogen Vibrio europaeus in the colonization of Manila clam mucus.</title>
        <authorList>
            <person name="Martinez C."/>
            <person name="Rodriguez S."/>
            <person name="Vences A."/>
            <person name="Barja J.L."/>
            <person name="Toranzo A.E."/>
            <person name="Dubert J."/>
        </authorList>
    </citation>
    <scope>NUCLEOTIDE SEQUENCE</scope>
    <source>
        <strain evidence="2">3454</strain>
    </source>
</reference>
<dbReference type="Proteomes" id="UP000094761">
    <property type="component" value="Unassembled WGS sequence"/>
</dbReference>
<dbReference type="OrthoDB" id="5876198at2"/>
<dbReference type="InterPro" id="IPR031582">
    <property type="entry name" value="TadF"/>
</dbReference>
<evidence type="ECO:0000313" key="2">
    <source>
        <dbReference type="EMBL" id="MDC5739875.1"/>
    </source>
</evidence>
<accession>A0A178J5T0</accession>
<feature type="transmembrane region" description="Helical" evidence="1">
    <location>
        <begin position="12"/>
        <end position="35"/>
    </location>
</feature>
<proteinExistence type="predicted"/>
<organism evidence="3 4">
    <name type="scientific">Vibrio europaeus</name>
    <dbReference type="NCBI Taxonomy" id="300876"/>
    <lineage>
        <taxon>Bacteria</taxon>
        <taxon>Pseudomonadati</taxon>
        <taxon>Pseudomonadota</taxon>
        <taxon>Gammaproteobacteria</taxon>
        <taxon>Vibrionales</taxon>
        <taxon>Vibrionaceae</taxon>
        <taxon>Vibrio</taxon>
        <taxon>Vibrio oreintalis group</taxon>
    </lineage>
</organism>
<dbReference type="EMBL" id="JAPFIT010000012">
    <property type="protein sequence ID" value="MDC5739875.1"/>
    <property type="molecule type" value="Genomic_DNA"/>
</dbReference>
<protein>
    <submittedName>
        <fullName evidence="2">Tight adherence pilus pseudopilin TadF</fullName>
    </submittedName>
</protein>
<keyword evidence="1" id="KW-0472">Membrane</keyword>